<keyword evidence="1" id="KW-0812">Transmembrane</keyword>
<feature type="transmembrane region" description="Helical" evidence="1">
    <location>
        <begin position="91"/>
        <end position="107"/>
    </location>
</feature>
<feature type="transmembrane region" description="Helical" evidence="1">
    <location>
        <begin position="7"/>
        <end position="29"/>
    </location>
</feature>
<dbReference type="PROSITE" id="PS51257">
    <property type="entry name" value="PROKAR_LIPOPROTEIN"/>
    <property type="match status" value="1"/>
</dbReference>
<gene>
    <name evidence="2" type="ORF">EHT25_25195</name>
</gene>
<dbReference type="AlphaFoldDB" id="A0A3P1BFT3"/>
<feature type="transmembrane region" description="Helical" evidence="1">
    <location>
        <begin position="35"/>
        <end position="56"/>
    </location>
</feature>
<dbReference type="EMBL" id="RQJO01000011">
    <property type="protein sequence ID" value="RRA99930.1"/>
    <property type="molecule type" value="Genomic_DNA"/>
</dbReference>
<feature type="transmembrane region" description="Helical" evidence="1">
    <location>
        <begin position="63"/>
        <end position="85"/>
    </location>
</feature>
<proteinExistence type="predicted"/>
<keyword evidence="3" id="KW-1185">Reference proteome</keyword>
<reference evidence="2 3" key="1">
    <citation type="submission" date="2018-11" db="EMBL/GenBank/DDBJ databases">
        <authorList>
            <person name="Zhou Z."/>
            <person name="Wang G."/>
        </authorList>
    </citation>
    <scope>NUCLEOTIDE SEQUENCE [LARGE SCALE GENOMIC DNA]</scope>
    <source>
        <strain evidence="2 3">KCTC52004</strain>
    </source>
</reference>
<accession>A0A3P1BFT3</accession>
<protein>
    <submittedName>
        <fullName evidence="2">Uncharacterized protein</fullName>
    </submittedName>
</protein>
<feature type="transmembrane region" description="Helical" evidence="1">
    <location>
        <begin position="149"/>
        <end position="168"/>
    </location>
</feature>
<evidence type="ECO:0000313" key="2">
    <source>
        <dbReference type="EMBL" id="RRA99930.1"/>
    </source>
</evidence>
<evidence type="ECO:0000256" key="1">
    <source>
        <dbReference type="SAM" id="Phobius"/>
    </source>
</evidence>
<organism evidence="2 3">
    <name type="scientific">Larkinella rosea</name>
    <dbReference type="NCBI Taxonomy" id="2025312"/>
    <lineage>
        <taxon>Bacteria</taxon>
        <taxon>Pseudomonadati</taxon>
        <taxon>Bacteroidota</taxon>
        <taxon>Cytophagia</taxon>
        <taxon>Cytophagales</taxon>
        <taxon>Spirosomataceae</taxon>
        <taxon>Larkinella</taxon>
    </lineage>
</organism>
<feature type="transmembrane region" description="Helical" evidence="1">
    <location>
        <begin position="114"/>
        <end position="137"/>
    </location>
</feature>
<evidence type="ECO:0000313" key="3">
    <source>
        <dbReference type="Proteomes" id="UP000271925"/>
    </source>
</evidence>
<dbReference type="OrthoDB" id="9812298at2"/>
<comment type="caution">
    <text evidence="2">The sequence shown here is derived from an EMBL/GenBank/DDBJ whole genome shotgun (WGS) entry which is preliminary data.</text>
</comment>
<dbReference type="RefSeq" id="WP_124877962.1">
    <property type="nucleotide sequence ID" value="NZ_RQJO01000011.1"/>
</dbReference>
<dbReference type="Proteomes" id="UP000271925">
    <property type="component" value="Unassembled WGS sequence"/>
</dbReference>
<sequence length="177" mass="19149">MKHEPILTIAATGLLTGCVLGMIGAFVPSDVVRNVLWAIDSSGLILAAALLTLYFFRKGNDIVAAGFLVFAIAESIIFFSCAGALTESIPAFGTGTCLWALSIAVISSQRVFPWFVRGTGILSALLFVIVAFLIFTGHSMTALTQPLPFFAYPFYAATLAGWAWTLWYRKHTFINVT</sequence>
<keyword evidence="1" id="KW-1133">Transmembrane helix</keyword>
<keyword evidence="1" id="KW-0472">Membrane</keyword>
<name>A0A3P1BFT3_9BACT</name>